<keyword evidence="2" id="KW-1185">Reference proteome</keyword>
<accession>A0A4R9JL91</accession>
<dbReference type="Proteomes" id="UP000298125">
    <property type="component" value="Unassembled WGS sequence"/>
</dbReference>
<proteinExistence type="predicted"/>
<dbReference type="OrthoDB" id="337480at2"/>
<dbReference type="EMBL" id="RQGA01000003">
    <property type="protein sequence ID" value="TGL44631.1"/>
    <property type="molecule type" value="Genomic_DNA"/>
</dbReference>
<comment type="caution">
    <text evidence="1">The sequence shown here is derived from an EMBL/GenBank/DDBJ whole genome shotgun (WGS) entry which is preliminary data.</text>
</comment>
<dbReference type="RefSeq" id="WP_135576549.1">
    <property type="nucleotide sequence ID" value="NZ_RQGA01000003.1"/>
</dbReference>
<organism evidence="1 2">
    <name type="scientific">Leptospira perdikensis</name>
    <dbReference type="NCBI Taxonomy" id="2484948"/>
    <lineage>
        <taxon>Bacteria</taxon>
        <taxon>Pseudomonadati</taxon>
        <taxon>Spirochaetota</taxon>
        <taxon>Spirochaetia</taxon>
        <taxon>Leptospirales</taxon>
        <taxon>Leptospiraceae</taxon>
        <taxon>Leptospira</taxon>
    </lineage>
</organism>
<dbReference type="AlphaFoldDB" id="A0A4R9JL91"/>
<name>A0A4R9JL91_9LEPT</name>
<evidence type="ECO:0000313" key="2">
    <source>
        <dbReference type="Proteomes" id="UP000298125"/>
    </source>
</evidence>
<reference evidence="1" key="1">
    <citation type="journal article" date="2019" name="PLoS Negl. Trop. Dis.">
        <title>Revisiting the worldwide diversity of Leptospira species in the environment.</title>
        <authorList>
            <person name="Vincent A.T."/>
            <person name="Schiettekatte O."/>
            <person name="Bourhy P."/>
            <person name="Veyrier F.J."/>
            <person name="Picardeau M."/>
        </authorList>
    </citation>
    <scope>NUCLEOTIDE SEQUENCE [LARGE SCALE GENOMIC DNA]</scope>
    <source>
        <strain evidence="1">201702692</strain>
    </source>
</reference>
<sequence>MKKIIWILIYLLFASNIFSNPTKLTQLSSFGFSIETPVTWSDVTTGEFKENLQRVHLGSPTFTKLLHEKSEIPIYSIRKGDPEIDEFLPTLNVKIQKNNLEFNNIPNTLRKLLFYISIPLKNFDYLVEPKTVRINGNLAGYSLFSYSIFNENEVETKVVSAVWIFPQKDYFYFIGSGIPYENFEPTLEEVKSIVETVKINAK</sequence>
<protein>
    <submittedName>
        <fullName evidence="1">Uncharacterized protein</fullName>
    </submittedName>
</protein>
<evidence type="ECO:0000313" key="1">
    <source>
        <dbReference type="EMBL" id="TGL44631.1"/>
    </source>
</evidence>
<gene>
    <name evidence="1" type="ORF">EHQ49_03925</name>
</gene>